<protein>
    <submittedName>
        <fullName evidence="2">Monooxygenase</fullName>
    </submittedName>
</protein>
<keyword evidence="2" id="KW-0560">Oxidoreductase</keyword>
<comment type="similarity">
    <text evidence="1">Belongs to the TmoD/XamoD family.</text>
</comment>
<dbReference type="RefSeq" id="WP_003296964.1">
    <property type="nucleotide sequence ID" value="NZ_KK020676.1"/>
</dbReference>
<proteinExistence type="inferred from homology"/>
<dbReference type="HOGENOM" id="CLU_148539_2_0_6"/>
<name>A0A061JV15_STUST</name>
<dbReference type="Gene3D" id="3.90.56.10">
    <property type="entry name" value="Monooxygenase component MmoB/DmpM"/>
    <property type="match status" value="1"/>
</dbReference>
<dbReference type="InterPro" id="IPR036889">
    <property type="entry name" value="mOase_MmoB_DmpM_sf"/>
</dbReference>
<dbReference type="EMBL" id="AMCZ02000003">
    <property type="protein sequence ID" value="EWC42608.1"/>
    <property type="molecule type" value="Genomic_DNA"/>
</dbReference>
<evidence type="ECO:0000313" key="3">
    <source>
        <dbReference type="Proteomes" id="UP000026923"/>
    </source>
</evidence>
<dbReference type="SUPFAM" id="SSF56029">
    <property type="entry name" value="Monooxygenase (hydroxylase) regulatory protein"/>
    <property type="match status" value="1"/>
</dbReference>
<dbReference type="eggNOG" id="ENOG5032S7J">
    <property type="taxonomic scope" value="Bacteria"/>
</dbReference>
<gene>
    <name evidence="2" type="ORF">B597_004145</name>
</gene>
<organism evidence="2 3">
    <name type="scientific">Stutzerimonas stutzeri KOS6</name>
    <dbReference type="NCBI Taxonomy" id="1218352"/>
    <lineage>
        <taxon>Bacteria</taxon>
        <taxon>Pseudomonadati</taxon>
        <taxon>Pseudomonadota</taxon>
        <taxon>Gammaproteobacteria</taxon>
        <taxon>Pseudomonadales</taxon>
        <taxon>Pseudomonadaceae</taxon>
        <taxon>Stutzerimonas</taxon>
    </lineage>
</organism>
<evidence type="ECO:0000256" key="1">
    <source>
        <dbReference type="ARBA" id="ARBA00006313"/>
    </source>
</evidence>
<reference evidence="2 3" key="1">
    <citation type="journal article" date="2013" name="Genome Announc.">
        <title>Draft Genome of the Nitrogen-Fixing Bacterium Pseudomonas stutzeri Strain KOS6 Isolated from Industrial Hydrocarbon Sludge.</title>
        <authorList>
            <person name="Grigoryeva T.V."/>
            <person name="Laikov A.V."/>
            <person name="Naumova R.P."/>
            <person name="Manolov A.I."/>
            <person name="Larin A.K."/>
            <person name="Karpova I.Y."/>
            <person name="Semashko T.A."/>
            <person name="Alexeev D.G."/>
            <person name="Kostryukova E.S."/>
            <person name="Muller R."/>
            <person name="Govorun V.M."/>
        </authorList>
    </citation>
    <scope>NUCLEOTIDE SEQUENCE [LARGE SCALE GENOMIC DNA]</scope>
    <source>
        <strain evidence="2 3">KOS6</strain>
    </source>
</reference>
<dbReference type="GO" id="GO:0004497">
    <property type="term" value="F:monooxygenase activity"/>
    <property type="evidence" value="ECO:0007669"/>
    <property type="project" value="UniProtKB-KW"/>
</dbReference>
<dbReference type="OrthoDB" id="9805636at2"/>
<evidence type="ECO:0000313" key="2">
    <source>
        <dbReference type="EMBL" id="EWC42608.1"/>
    </source>
</evidence>
<accession>A0A061JV15</accession>
<comment type="caution">
    <text evidence="2">The sequence shown here is derived from an EMBL/GenBank/DDBJ whole genome shotgun (WGS) entry which is preliminary data.</text>
</comment>
<dbReference type="Proteomes" id="UP000026923">
    <property type="component" value="Unassembled WGS sequence"/>
</dbReference>
<dbReference type="AlphaFoldDB" id="A0A061JV15"/>
<dbReference type="InterPro" id="IPR003454">
    <property type="entry name" value="MOase_MmoB_DmpM"/>
</dbReference>
<keyword evidence="2" id="KW-0503">Monooxygenase</keyword>
<dbReference type="Pfam" id="PF02406">
    <property type="entry name" value="MmoB_DmpM"/>
    <property type="match status" value="1"/>
</dbReference>
<sequence length="89" mass="10045">MSTVFIALQANEETRPIIEAIELDNPSAVVDREPAMVKINAEGQLVVKRETIEEQLGRRFDMQELNVNLITLSGNVCEDEDSLTLTWRS</sequence>